<evidence type="ECO:0000256" key="9">
    <source>
        <dbReference type="ARBA" id="ARBA00022759"/>
    </source>
</evidence>
<keyword evidence="25" id="KW-1185">Reference proteome</keyword>
<dbReference type="Gene3D" id="1.10.10.460">
    <property type="entry name" value="Ribonuclease hii. Domain 2"/>
    <property type="match status" value="1"/>
</dbReference>
<comment type="catalytic activity">
    <reaction evidence="17">
        <text>6-(alpha-D-glucosaminyl)-(1-octadecanoyl,2-(9Z)-octadecenoyl-sn-glycero-3-phospho)-1D-myo-inositol(in) = 6-(alpha-D-glucosaminyl)-(1-octadecanoyl,2-(9Z)-octadecenoyl-sn-glycero-3-phospho)-1D-myo-inositol(out)</text>
        <dbReference type="Rhea" id="RHEA:71495"/>
        <dbReference type="ChEBI" id="CHEBI:190691"/>
    </reaction>
</comment>
<comment type="similarity">
    <text evidence="5">Belongs to the CLPTM1 family.</text>
</comment>
<comment type="similarity">
    <text evidence="4">Belongs to the RNase HII family. Eukaryotic subfamily.</text>
</comment>
<comment type="function">
    <text evidence="21">Endonuclease that specifically degrades the RNA of RNA-DNA hybrids.</text>
</comment>
<evidence type="ECO:0000256" key="21">
    <source>
        <dbReference type="RuleBase" id="RU003515"/>
    </source>
</evidence>
<evidence type="ECO:0000256" key="18">
    <source>
        <dbReference type="ARBA" id="ARBA00045827"/>
    </source>
</evidence>
<dbReference type="PROSITE" id="PS51975">
    <property type="entry name" value="RNASE_H_2"/>
    <property type="match status" value="1"/>
</dbReference>
<protein>
    <recommendedName>
        <fullName evidence="21">Ribonuclease</fullName>
        <ecNumber evidence="21">3.1.26.4</ecNumber>
    </recommendedName>
</protein>
<keyword evidence="8 20" id="KW-0479">Metal-binding</keyword>
<dbReference type="GO" id="GO:0016020">
    <property type="term" value="C:membrane"/>
    <property type="evidence" value="ECO:0007669"/>
    <property type="project" value="UniProtKB-SubCell"/>
</dbReference>
<dbReference type="SUPFAM" id="SSF53098">
    <property type="entry name" value="Ribonuclease H-like"/>
    <property type="match status" value="1"/>
</dbReference>
<evidence type="ECO:0000256" key="14">
    <source>
        <dbReference type="ARBA" id="ARBA00024631"/>
    </source>
</evidence>
<comment type="function">
    <text evidence="18">Scramblase that mediates the translocation of glucosaminylphosphatidylinositol (alpha-D-GlcN-(1-6)-(1,2-diacyl-sn-glycero-3-phospho)-1D-myo-inositol, GlcN-PI) across the endoplasmic reticulum (ER) membrane, from the cytosolic leaflet to the luminal leaflet of the ER membrane, where it participates in the biosynthesis of glycosylphosphatidylinositol (GPI). GPI is a lipid glycoconjugate involved in post-translational modification of proteins. Can also translocate 1,2-diacyl-sn-glycero-3-phospho-(1D-myo-inositol) (phosphatidylinositol or PI), as well as several other phospholipids (1,2-diacyl-sn-glycero-3-phosphocholine, 1,2-diacyl-sn-glycero-3-phosphoethanolamine), and N-acetylglucosaminylphosphatidylinositol (GlcNAc-PI) in vitro.</text>
</comment>
<dbReference type="CDD" id="cd07181">
    <property type="entry name" value="RNase_HII_eukaryota_like"/>
    <property type="match status" value="1"/>
</dbReference>
<sequence>MTLICETERSATWIDFADGVPCVLGIDEAGRGPVLGPMVYAAAISPLDNAEELKALGVADSKALNEAKRDEIFEKMENDEKTREFVAYAVRALSPELISTSMLKRHKYSLNEVSHEAAITLIRDALENRVNVVEIKVDTVGPKATYQAKLEKLFPGIAICVTEKADSLFPIVSAASIAAKVTRDSRLRNWQFKEQNVKVPEAGFGSGYPGDPNTKKFLQLSVDPIFGFCSLVRHSWKTASSIVEKRCVAESWEDDEEEGKPAAKKALSSWLQNKENSENIPKRHAYFEEKLFYFLAYMFNNFWQLYKLFTPELCAENLENEELLRNCYLPSHLPNSDGKFEKLQLRIYISQKNDYLGELAMKFEDLQISEERRKSINITIPKSVSSNGFLYAHVILLPQNYEGTNPMTAPWKVHAGSQMIVFQEPVAKTFNLLQTEKIVENEKKPKRKTVTISAHFRSVLPIRIATDSTNFLMEKATPELRDFLTIREIEKRHEYLPMLFIDEMSMRSRDLVEIENFSEKMNLTIDYQPTSVAKLLLLTTSARTVYQLTKHGFKDKDIDELRGLFTETSLLLLMLTFFVSTLHLLFDALAFKNDISFWRGRDSMVGLSSKTLLWRCFSQTIIFFYLHDQKTSLLVLIPAGISTIIEYWKITIAYKIRISFQNGISFGKHSKEETETESIDSEAMKYLSIILVPLIICGSVYSLMYIPQTSWKSWILQMLSNGVYAFGFLFMLPQLFVNYKLKSVAHLPWRAFMYKAFNTFIDDLFAFIITMPTAHRMACFRDDIVFVIYLYQRWLYPVDYSRPNEYGEIKKEEEEKLKKEN</sequence>
<dbReference type="Proteomes" id="UP001152747">
    <property type="component" value="Unassembled WGS sequence"/>
</dbReference>
<evidence type="ECO:0000256" key="7">
    <source>
        <dbReference type="ARBA" id="ARBA00022722"/>
    </source>
</evidence>
<proteinExistence type="inferred from homology"/>
<dbReference type="InterPro" id="IPR036397">
    <property type="entry name" value="RNaseH_sf"/>
</dbReference>
<evidence type="ECO:0000259" key="23">
    <source>
        <dbReference type="PROSITE" id="PS51975"/>
    </source>
</evidence>
<name>A0A9P1MWU6_9PELO</name>
<comment type="subcellular location">
    <subcellularLocation>
        <location evidence="3">Membrane</location>
        <topology evidence="3">Multi-pass membrane protein</topology>
    </subcellularLocation>
</comment>
<keyword evidence="10 20" id="KW-0378">Hydrolase</keyword>
<dbReference type="FunFam" id="1.10.10.460:FF:000001">
    <property type="entry name" value="Ribonuclease"/>
    <property type="match status" value="1"/>
</dbReference>
<evidence type="ECO:0000256" key="5">
    <source>
        <dbReference type="ARBA" id="ARBA00009310"/>
    </source>
</evidence>
<reference evidence="24" key="1">
    <citation type="submission" date="2022-11" db="EMBL/GenBank/DDBJ databases">
        <authorList>
            <person name="Kikuchi T."/>
        </authorList>
    </citation>
    <scope>NUCLEOTIDE SEQUENCE</scope>
    <source>
        <strain evidence="24">PS1010</strain>
    </source>
</reference>
<dbReference type="Gene3D" id="3.30.420.10">
    <property type="entry name" value="Ribonuclease H-like superfamily/Ribonuclease H"/>
    <property type="match status" value="1"/>
</dbReference>
<dbReference type="EMBL" id="CANHGI010000002">
    <property type="protein sequence ID" value="CAI5443214.1"/>
    <property type="molecule type" value="Genomic_DNA"/>
</dbReference>
<organism evidence="24 25">
    <name type="scientific">Caenorhabditis angaria</name>
    <dbReference type="NCBI Taxonomy" id="860376"/>
    <lineage>
        <taxon>Eukaryota</taxon>
        <taxon>Metazoa</taxon>
        <taxon>Ecdysozoa</taxon>
        <taxon>Nematoda</taxon>
        <taxon>Chromadorea</taxon>
        <taxon>Rhabditida</taxon>
        <taxon>Rhabditina</taxon>
        <taxon>Rhabditomorpha</taxon>
        <taxon>Rhabditoidea</taxon>
        <taxon>Rhabditidae</taxon>
        <taxon>Peloderinae</taxon>
        <taxon>Caenorhabditis</taxon>
    </lineage>
</organism>
<evidence type="ECO:0000256" key="19">
    <source>
        <dbReference type="ARBA" id="ARBA00093208"/>
    </source>
</evidence>
<feature type="binding site" evidence="20">
    <location>
        <position position="28"/>
    </location>
    <ligand>
        <name>a divalent metal cation</name>
        <dbReference type="ChEBI" id="CHEBI:60240"/>
    </ligand>
</feature>
<keyword evidence="12 22" id="KW-0472">Membrane</keyword>
<dbReference type="Pfam" id="PF01351">
    <property type="entry name" value="RNase_HII"/>
    <property type="match status" value="1"/>
</dbReference>
<evidence type="ECO:0000256" key="2">
    <source>
        <dbReference type="ARBA" id="ARBA00001946"/>
    </source>
</evidence>
<dbReference type="AlphaFoldDB" id="A0A9P1MWU6"/>
<comment type="cofactor">
    <cofactor evidence="20">
        <name>Mn(2+)</name>
        <dbReference type="ChEBI" id="CHEBI:29035"/>
    </cofactor>
    <cofactor evidence="20">
        <name>Mg(2+)</name>
        <dbReference type="ChEBI" id="CHEBI:18420"/>
    </cofactor>
    <text evidence="20">Manganese or magnesium. Binds 1 divalent metal ion per monomer in the absence of substrate. May bind a second metal ion after substrate binding.</text>
</comment>
<evidence type="ECO:0000256" key="17">
    <source>
        <dbReference type="ARBA" id="ARBA00036810"/>
    </source>
</evidence>
<evidence type="ECO:0000256" key="8">
    <source>
        <dbReference type="ARBA" id="ARBA00022723"/>
    </source>
</evidence>
<dbReference type="InterPro" id="IPR004649">
    <property type="entry name" value="RNase_H2_suA"/>
</dbReference>
<comment type="function">
    <text evidence="15">Catalytic subunit of RNase HII, an endonuclease that specifically degrades the RNA of RNA:DNA hybrids. Participates in DNA replication, possibly by mediating the removal of lagging-strand Okazaki fragment RNA primers during DNA replication. Mediates the excision of single ribonucleotides from DNA:RNA duplexes.</text>
</comment>
<evidence type="ECO:0000313" key="25">
    <source>
        <dbReference type="Proteomes" id="UP001152747"/>
    </source>
</evidence>
<gene>
    <name evidence="24" type="ORF">CAMP_LOCUS5851</name>
</gene>
<dbReference type="GO" id="GO:0012505">
    <property type="term" value="C:endomembrane system"/>
    <property type="evidence" value="ECO:0007669"/>
    <property type="project" value="TreeGrafter"/>
</dbReference>
<keyword evidence="6 22" id="KW-0812">Transmembrane</keyword>
<dbReference type="PANTHER" id="PTHR21347:SF0">
    <property type="entry name" value="LIPID SCRAMBLASE CLPTM1L"/>
    <property type="match status" value="1"/>
</dbReference>
<dbReference type="GO" id="GO:0046872">
    <property type="term" value="F:metal ion binding"/>
    <property type="evidence" value="ECO:0007669"/>
    <property type="project" value="UniProtKB-KW"/>
</dbReference>
<comment type="catalytic activity">
    <reaction evidence="19">
        <text>a 6-(alpha-D-glucosaminyl)-1-(1,2-diacyl-sn-glycero-3-phospho)-1D-myo-inositol(in) = a 6-(alpha-D-glucosaminyl)-1-(1,2-diacyl-sn-glycero-3-phospho)-1D-myo-inositol(out)</text>
        <dbReference type="Rhea" id="RHEA:71491"/>
        <dbReference type="ChEBI" id="CHEBI:57997"/>
    </reaction>
</comment>
<dbReference type="GO" id="GO:0006401">
    <property type="term" value="P:RNA catabolic process"/>
    <property type="evidence" value="ECO:0007669"/>
    <property type="project" value="UniProtKB-UniRule"/>
</dbReference>
<feature type="binding site" evidence="20">
    <location>
        <position position="138"/>
    </location>
    <ligand>
        <name>a divalent metal cation</name>
        <dbReference type="ChEBI" id="CHEBI:60240"/>
    </ligand>
</feature>
<dbReference type="OrthoDB" id="378564at2759"/>
<dbReference type="PANTHER" id="PTHR21347">
    <property type="entry name" value="CLEFT LIP AND PALATE ASSOCIATED TRANSMEMBRANE PROTEIN-RELATED"/>
    <property type="match status" value="1"/>
</dbReference>
<comment type="catalytic activity">
    <reaction evidence="16">
        <text>a 1,2-diacyl-sn-glycero-3-phospho-(1D-myo-inositol)(in) = a 1,2-diacyl-sn-glycero-3-phospho-(1D-myo-inositol)(out)</text>
        <dbReference type="Rhea" id="RHEA:38691"/>
        <dbReference type="ChEBI" id="CHEBI:57880"/>
    </reaction>
</comment>
<dbReference type="Pfam" id="PF05602">
    <property type="entry name" value="CLPTM1"/>
    <property type="match status" value="1"/>
</dbReference>
<evidence type="ECO:0000256" key="1">
    <source>
        <dbReference type="ARBA" id="ARBA00000077"/>
    </source>
</evidence>
<feature type="transmembrane region" description="Helical" evidence="22">
    <location>
        <begin position="714"/>
        <end position="732"/>
    </location>
</feature>
<keyword evidence="9 20" id="KW-0255">Endonuclease</keyword>
<evidence type="ECO:0000256" key="15">
    <source>
        <dbReference type="ARBA" id="ARBA00024981"/>
    </source>
</evidence>
<evidence type="ECO:0000256" key="6">
    <source>
        <dbReference type="ARBA" id="ARBA00022692"/>
    </source>
</evidence>
<comment type="cofactor">
    <cofactor evidence="2">
        <name>Mg(2+)</name>
        <dbReference type="ChEBI" id="CHEBI:18420"/>
    </cofactor>
</comment>
<evidence type="ECO:0000256" key="13">
    <source>
        <dbReference type="ARBA" id="ARBA00024615"/>
    </source>
</evidence>
<evidence type="ECO:0000313" key="24">
    <source>
        <dbReference type="EMBL" id="CAI5443214.1"/>
    </source>
</evidence>
<dbReference type="NCBIfam" id="TIGR00729">
    <property type="entry name" value="ribonuclease HII"/>
    <property type="match status" value="1"/>
</dbReference>
<dbReference type="FunFam" id="3.30.420.10:FF:000088">
    <property type="entry name" value="Ribonuclease"/>
    <property type="match status" value="1"/>
</dbReference>
<feature type="transmembrane region" description="Helical" evidence="22">
    <location>
        <begin position="686"/>
        <end position="708"/>
    </location>
</feature>
<comment type="catalytic activity">
    <reaction evidence="1 20 21">
        <text>Endonucleolytic cleavage to 5'-phosphomonoester.</text>
        <dbReference type="EC" id="3.1.26.4"/>
    </reaction>
</comment>
<dbReference type="EC" id="3.1.26.4" evidence="21"/>
<evidence type="ECO:0000256" key="3">
    <source>
        <dbReference type="ARBA" id="ARBA00004141"/>
    </source>
</evidence>
<feature type="binding site" evidence="20">
    <location>
        <position position="27"/>
    </location>
    <ligand>
        <name>a divalent metal cation</name>
        <dbReference type="ChEBI" id="CHEBI:60240"/>
    </ligand>
</feature>
<comment type="catalytic activity">
    <reaction evidence="14">
        <text>a 1,2-diacyl-sn-glycero-3-phosphocholine(in) = a 1,2-diacyl-sn-glycero-3-phosphocholine(out)</text>
        <dbReference type="Rhea" id="RHEA:38571"/>
        <dbReference type="ChEBI" id="CHEBI:57643"/>
    </reaction>
</comment>
<evidence type="ECO:0000256" key="12">
    <source>
        <dbReference type="ARBA" id="ARBA00023136"/>
    </source>
</evidence>
<feature type="transmembrane region" description="Helical" evidence="22">
    <location>
        <begin position="570"/>
        <end position="591"/>
    </location>
</feature>
<dbReference type="GO" id="GO:0003723">
    <property type="term" value="F:RNA binding"/>
    <property type="evidence" value="ECO:0007669"/>
    <property type="project" value="UniProtKB-UniRule"/>
</dbReference>
<dbReference type="InterPro" id="IPR024567">
    <property type="entry name" value="RNase_HII/HIII_dom"/>
</dbReference>
<evidence type="ECO:0000256" key="10">
    <source>
        <dbReference type="ARBA" id="ARBA00022801"/>
    </source>
</evidence>
<dbReference type="InterPro" id="IPR008429">
    <property type="entry name" value="CLPTM1"/>
</dbReference>
<dbReference type="InterPro" id="IPR023160">
    <property type="entry name" value="RNase_HII_hlx-loop-hlx_cap_dom"/>
</dbReference>
<keyword evidence="7 20" id="KW-0540">Nuclease</keyword>
<keyword evidence="11 22" id="KW-1133">Transmembrane helix</keyword>
<evidence type="ECO:0000256" key="22">
    <source>
        <dbReference type="SAM" id="Phobius"/>
    </source>
</evidence>
<comment type="caution">
    <text evidence="24">The sequence shown here is derived from an EMBL/GenBank/DDBJ whole genome shotgun (WGS) entry which is preliminary data.</text>
</comment>
<evidence type="ECO:0000256" key="4">
    <source>
        <dbReference type="ARBA" id="ARBA00007058"/>
    </source>
</evidence>
<comment type="catalytic activity">
    <reaction evidence="13">
        <text>a 1,2-diacyl-sn-glycero-3-phosphoethanolamine(in) = a 1,2-diacyl-sn-glycero-3-phosphoethanolamine(out)</text>
        <dbReference type="Rhea" id="RHEA:38895"/>
        <dbReference type="ChEBI" id="CHEBI:64612"/>
    </reaction>
</comment>
<accession>A0A9P1MWU6</accession>
<evidence type="ECO:0000256" key="20">
    <source>
        <dbReference type="PROSITE-ProRule" id="PRU01319"/>
    </source>
</evidence>
<dbReference type="GO" id="GO:0004523">
    <property type="term" value="F:RNA-DNA hybrid ribonuclease activity"/>
    <property type="evidence" value="ECO:0007669"/>
    <property type="project" value="UniProtKB-UniRule"/>
</dbReference>
<evidence type="ECO:0000256" key="16">
    <source>
        <dbReference type="ARBA" id="ARBA00035895"/>
    </source>
</evidence>
<feature type="domain" description="RNase H type-2" evidence="23">
    <location>
        <begin position="21"/>
        <end position="248"/>
    </location>
</feature>
<evidence type="ECO:0000256" key="11">
    <source>
        <dbReference type="ARBA" id="ARBA00022989"/>
    </source>
</evidence>
<dbReference type="InterPro" id="IPR012337">
    <property type="entry name" value="RNaseH-like_sf"/>
</dbReference>